<accession>A0A074ZVX5</accession>
<feature type="region of interest" description="Disordered" evidence="2">
    <location>
        <begin position="322"/>
        <end position="355"/>
    </location>
</feature>
<evidence type="ECO:0000313" key="3">
    <source>
        <dbReference type="EMBL" id="KER31256.1"/>
    </source>
</evidence>
<name>A0A074ZVX5_OPIVI</name>
<feature type="compositionally biased region" description="Basic and acidic residues" evidence="2">
    <location>
        <begin position="338"/>
        <end position="355"/>
    </location>
</feature>
<dbReference type="GeneID" id="20316636"/>
<dbReference type="OrthoDB" id="6248464at2759"/>
<reference evidence="3 4" key="1">
    <citation type="submission" date="2013-11" db="EMBL/GenBank/DDBJ databases">
        <title>Opisthorchis viverrini - life in the bile duct.</title>
        <authorList>
            <person name="Young N.D."/>
            <person name="Nagarajan N."/>
            <person name="Lin S.J."/>
            <person name="Korhonen P.K."/>
            <person name="Jex A.R."/>
            <person name="Hall R.S."/>
            <person name="Safavi-Hemami H."/>
            <person name="Kaewkong W."/>
            <person name="Bertrand D."/>
            <person name="Gao S."/>
            <person name="Seet Q."/>
            <person name="Wongkham S."/>
            <person name="Teh B.T."/>
            <person name="Wongkham C."/>
            <person name="Intapan P.M."/>
            <person name="Maleewong W."/>
            <person name="Yang X."/>
            <person name="Hu M."/>
            <person name="Wang Z."/>
            <person name="Hofmann A."/>
            <person name="Sternberg P.W."/>
            <person name="Tan P."/>
            <person name="Wang J."/>
            <person name="Gasser R.B."/>
        </authorList>
    </citation>
    <scope>NUCLEOTIDE SEQUENCE [LARGE SCALE GENOMIC DNA]</scope>
</reference>
<dbReference type="KEGG" id="ovi:T265_02448"/>
<proteinExistence type="predicted"/>
<keyword evidence="1" id="KW-0175">Coiled coil</keyword>
<sequence length="1082" mass="121948">MMRRTLEGLQNPGVQIACEEILVDLEYADDIVIIFDEEEKVQVFLDELDKVISSFVSYYFGLSHKMSNFYHGSEPVVKKGWLNVQLPEVPLSIYISLQLVPEGLYTMSAPSESDKNNWVKTIRETISKQAKLGKQTMAPVNSQEKQSENFDIALPSRPISRTVRALDSRISEYTGPEMRTRKLMSSRSLGRENGRSRMSLQSTKSLEKLRRDKPLLVSRNSRTHSGPSYLTEKSLAPEVKHIIPTEVHCQEQSNLNRCKDGSLDTLSISSTVDMKSRKYSDASDVTITGDGCGTKRKFLTMPRRNSPAQCRRGTLVAVEEFQNHRQDDRSSTPLSITERTKSRNRFGEGDSSNERARKNYLNSECFRGGSSANSDRYMGNDIYSGRSPIISTVKSPEQTGVHSQPVRSVEIQRSSPVRYLTNGTEEPPSSTNSPKTITILRQVTPVNGHHESSNSTLVANLRDPHEIAEMNGQNFRNDIGDDERSKDKHELNKVKTDLSTFQLGIFNFRQSSEREKYGARGSRIVTIPAGTKKHLLESKEIESALLLENQQLRERIQLLHQQNNELESNISGLREMVENGVDPGLNSLKANYSPRDRYPYLVSTLTTTDTKRAVSVPPQRVQVMTTGNIPAYERVEAWLMENPSKVANGFGVERSRRKMNNTRRRTTNDIPSAEYIQSSATTKDDNISFGVNRTFNLDINSYGTFALNAHTQPPQDTTHTTNFADRCPSPVKSIEDIRSAASPTLLTNKVSTFAVSDTADPKYSSTMWCRLVELWSTLLNEERKFWKLQLENVMLQQRQPKNSSLSLWFTELLEKVNQMHSAETVMLWKHVYENWVPHDYLEYLSDEIRKALTCLHTVIDTLFGIVECTRQPKLNDWGHLDKALMDLRQEVLKLRHSPHQSALHYDPRNNVAGTKSNSLLENEFSSLSAQRRPSEVSVGGWHQTRTLLRECHSQLLEQIYGVAEMVGAALDTDMGDSIQVARHNTTGDKINPLRSIPGSGLQVAAKLQSLVLDLEARLAVTCLADGDGSNVQNPTALDSNFGKSIEHDEVDIPPSVPLKHNGSKLHPNFWSLDEPTGFNLEP</sequence>
<dbReference type="CTD" id="20316636"/>
<evidence type="ECO:0008006" key="5">
    <source>
        <dbReference type="Google" id="ProtNLM"/>
    </source>
</evidence>
<gene>
    <name evidence="3" type="ORF">T265_02448</name>
</gene>
<dbReference type="Proteomes" id="UP000054324">
    <property type="component" value="Unassembled WGS sequence"/>
</dbReference>
<dbReference type="AlphaFoldDB" id="A0A074ZVX5"/>
<evidence type="ECO:0000256" key="2">
    <source>
        <dbReference type="SAM" id="MobiDB-lite"/>
    </source>
</evidence>
<evidence type="ECO:0000313" key="4">
    <source>
        <dbReference type="Proteomes" id="UP000054324"/>
    </source>
</evidence>
<evidence type="ECO:0000256" key="1">
    <source>
        <dbReference type="SAM" id="Coils"/>
    </source>
</evidence>
<organism evidence="3 4">
    <name type="scientific">Opisthorchis viverrini</name>
    <name type="common">Southeast Asian liver fluke</name>
    <dbReference type="NCBI Taxonomy" id="6198"/>
    <lineage>
        <taxon>Eukaryota</taxon>
        <taxon>Metazoa</taxon>
        <taxon>Spiralia</taxon>
        <taxon>Lophotrochozoa</taxon>
        <taxon>Platyhelminthes</taxon>
        <taxon>Trematoda</taxon>
        <taxon>Digenea</taxon>
        <taxon>Opisthorchiida</taxon>
        <taxon>Opisthorchiata</taxon>
        <taxon>Opisthorchiidae</taxon>
        <taxon>Opisthorchis</taxon>
    </lineage>
</organism>
<feature type="coiled-coil region" evidence="1">
    <location>
        <begin position="549"/>
        <end position="576"/>
    </location>
</feature>
<protein>
    <recommendedName>
        <fullName evidence="5">PH domain-containing protein</fullName>
    </recommendedName>
</protein>
<dbReference type="EMBL" id="KL596648">
    <property type="protein sequence ID" value="KER31256.1"/>
    <property type="molecule type" value="Genomic_DNA"/>
</dbReference>
<keyword evidence="4" id="KW-1185">Reference proteome</keyword>
<dbReference type="RefSeq" id="XP_009164961.1">
    <property type="nucleotide sequence ID" value="XM_009166697.1"/>
</dbReference>